<dbReference type="PROSITE" id="PS50853">
    <property type="entry name" value="FN3"/>
    <property type="match status" value="2"/>
</dbReference>
<protein>
    <recommendedName>
        <fullName evidence="10">von Willebrand factor A domain-containing protein 1</fullName>
    </recommendedName>
</protein>
<comment type="function">
    <text evidence="11">Promotes matrix assembly. Involved in the organization of skeletal muscles and in the formation of neuromuscular junctions.</text>
</comment>
<evidence type="ECO:0000256" key="4">
    <source>
        <dbReference type="ARBA" id="ARBA00022553"/>
    </source>
</evidence>
<feature type="signal peptide" evidence="12">
    <location>
        <begin position="1"/>
        <end position="21"/>
    </location>
</feature>
<evidence type="ECO:0000313" key="15">
    <source>
        <dbReference type="EMBL" id="KAG2466329.1"/>
    </source>
</evidence>
<gene>
    <name evidence="15" type="primary">Vwa1_1</name>
    <name evidence="15" type="ORF">GTO96_0015914</name>
</gene>
<sequence length="522" mass="57146">MSLTAALIWALLVVAGGSLEGAETSARPPVPGSMAGCCEGDVMFLVDSSGSVSSYEFDKVKTFLGELLRPYTIGSKDVQVSVLHVSTQPIPEFLFSEYTTNAELQLALKEMKQPRGDTNTGQAVIWARDHGFQDRAGSRPGVPRVLVWVTDGMSSESVTGPMTALRDDGVVVLIVSTGQGNFVEFSTAVSPPTDKHLYFVDVDDLKLIEDDLRNAITDVIRTRRLSAVDITSHSARLIWPNMLSSPSDFYVLQYSPVSTQQQQTFTLQLNSGDTSALLNGLSPGTKYHATLIPESNYEHIQSLSVQFTTLQEAVSPTQLLISDSKPSSFRVSWAPLLPDSVQEFQVLFGPLPSGEAQSITVSHNQNSTVLRNLQSSTSYLVTVIAQYHSGQQRALSAKACTQDEPEELRLMPISPGMLRVDWDEAPGPVKGYKVRCRWLTSTSLPEPAHPTVHHSLPSAARTSLFRGPESDSVVQAPWHLLLGHTTLLNGLNSKKTRERDFKLDYGCTFLLTSVTGSWRHLE</sequence>
<keyword evidence="3" id="KW-0272">Extracellular matrix</keyword>
<evidence type="ECO:0000256" key="10">
    <source>
        <dbReference type="ARBA" id="ARBA00029542"/>
    </source>
</evidence>
<keyword evidence="9" id="KW-0325">Glycoprotein</keyword>
<keyword evidence="2" id="KW-0964">Secreted</keyword>
<dbReference type="PROSITE" id="PS50234">
    <property type="entry name" value="VWFA"/>
    <property type="match status" value="1"/>
</dbReference>
<feature type="non-terminal residue" evidence="15">
    <location>
        <position position="1"/>
    </location>
</feature>
<accession>A0A8X7XFE7</accession>
<dbReference type="Pfam" id="PF00041">
    <property type="entry name" value="fn3"/>
    <property type="match status" value="2"/>
</dbReference>
<keyword evidence="4" id="KW-0597">Phosphoprotein</keyword>
<dbReference type="SMART" id="SM00060">
    <property type="entry name" value="FN3"/>
    <property type="match status" value="2"/>
</dbReference>
<dbReference type="Gene3D" id="2.60.40.10">
    <property type="entry name" value="Immunoglobulins"/>
    <property type="match status" value="2"/>
</dbReference>
<dbReference type="GO" id="GO:0005604">
    <property type="term" value="C:basement membrane"/>
    <property type="evidence" value="ECO:0007669"/>
    <property type="project" value="UniProtKB-SubCell"/>
</dbReference>
<keyword evidence="5 12" id="KW-0732">Signal</keyword>
<evidence type="ECO:0000256" key="5">
    <source>
        <dbReference type="ARBA" id="ARBA00022729"/>
    </source>
</evidence>
<dbReference type="Proteomes" id="UP000886611">
    <property type="component" value="Unassembled WGS sequence"/>
</dbReference>
<evidence type="ECO:0000256" key="11">
    <source>
        <dbReference type="ARBA" id="ARBA00046169"/>
    </source>
</evidence>
<dbReference type="SUPFAM" id="SSF49265">
    <property type="entry name" value="Fibronectin type III"/>
    <property type="match status" value="2"/>
</dbReference>
<dbReference type="Pfam" id="PF00092">
    <property type="entry name" value="VWA"/>
    <property type="match status" value="1"/>
</dbReference>
<keyword evidence="7" id="KW-0084">Basement membrane</keyword>
<evidence type="ECO:0000259" key="14">
    <source>
        <dbReference type="PROSITE" id="PS50853"/>
    </source>
</evidence>
<organism evidence="15 16">
    <name type="scientific">Polypterus senegalus</name>
    <name type="common">Senegal bichir</name>
    <dbReference type="NCBI Taxonomy" id="55291"/>
    <lineage>
        <taxon>Eukaryota</taxon>
        <taxon>Metazoa</taxon>
        <taxon>Chordata</taxon>
        <taxon>Craniata</taxon>
        <taxon>Vertebrata</taxon>
        <taxon>Euteleostomi</taxon>
        <taxon>Actinopterygii</taxon>
        <taxon>Polypteriformes</taxon>
        <taxon>Polypteridae</taxon>
        <taxon>Polypterus</taxon>
    </lineage>
</organism>
<feature type="domain" description="Fibronectin type-III" evidence="14">
    <location>
        <begin position="315"/>
        <end position="406"/>
    </location>
</feature>
<dbReference type="SUPFAM" id="SSF53300">
    <property type="entry name" value="vWA-like"/>
    <property type="match status" value="1"/>
</dbReference>
<keyword evidence="16" id="KW-1185">Reference proteome</keyword>
<proteinExistence type="predicted"/>
<name>A0A8X7XFE7_POLSE</name>
<evidence type="ECO:0000259" key="13">
    <source>
        <dbReference type="PROSITE" id="PS50234"/>
    </source>
</evidence>
<dbReference type="InterPro" id="IPR013783">
    <property type="entry name" value="Ig-like_fold"/>
</dbReference>
<keyword evidence="8" id="KW-1015">Disulfide bond</keyword>
<dbReference type="SMART" id="SM00327">
    <property type="entry name" value="VWA"/>
    <property type="match status" value="1"/>
</dbReference>
<dbReference type="CDD" id="cd00063">
    <property type="entry name" value="FN3"/>
    <property type="match status" value="2"/>
</dbReference>
<dbReference type="InterPro" id="IPR050525">
    <property type="entry name" value="ECM_Assembly_Org"/>
</dbReference>
<dbReference type="InterPro" id="IPR036116">
    <property type="entry name" value="FN3_sf"/>
</dbReference>
<reference evidence="15 16" key="1">
    <citation type="journal article" date="2021" name="Cell">
        <title>Tracing the genetic footprints of vertebrate landing in non-teleost ray-finned fishes.</title>
        <authorList>
            <person name="Bi X."/>
            <person name="Wang K."/>
            <person name="Yang L."/>
            <person name="Pan H."/>
            <person name="Jiang H."/>
            <person name="Wei Q."/>
            <person name="Fang M."/>
            <person name="Yu H."/>
            <person name="Zhu C."/>
            <person name="Cai Y."/>
            <person name="He Y."/>
            <person name="Gan X."/>
            <person name="Zeng H."/>
            <person name="Yu D."/>
            <person name="Zhu Y."/>
            <person name="Jiang H."/>
            <person name="Qiu Q."/>
            <person name="Yang H."/>
            <person name="Zhang Y.E."/>
            <person name="Wang W."/>
            <person name="Zhu M."/>
            <person name="He S."/>
            <person name="Zhang G."/>
        </authorList>
    </citation>
    <scope>NUCLEOTIDE SEQUENCE [LARGE SCALE GENOMIC DNA]</scope>
    <source>
        <strain evidence="15">Bchr_013</strain>
    </source>
</reference>
<evidence type="ECO:0000256" key="6">
    <source>
        <dbReference type="ARBA" id="ARBA00022737"/>
    </source>
</evidence>
<dbReference type="EMBL" id="JAATIS010001660">
    <property type="protein sequence ID" value="KAG2466329.1"/>
    <property type="molecule type" value="Genomic_DNA"/>
</dbReference>
<dbReference type="InterPro" id="IPR003961">
    <property type="entry name" value="FN3_dom"/>
</dbReference>
<evidence type="ECO:0000256" key="3">
    <source>
        <dbReference type="ARBA" id="ARBA00022530"/>
    </source>
</evidence>
<keyword evidence="6" id="KW-0677">Repeat</keyword>
<dbReference type="InterPro" id="IPR036465">
    <property type="entry name" value="vWFA_dom_sf"/>
</dbReference>
<comment type="subcellular location">
    <subcellularLocation>
        <location evidence="1">Secreted</location>
        <location evidence="1">Extracellular space</location>
        <location evidence="1">Extracellular matrix</location>
        <location evidence="1">Basement membrane</location>
    </subcellularLocation>
</comment>
<feature type="chain" id="PRO_5036444373" description="von Willebrand factor A domain-containing protein 1" evidence="12">
    <location>
        <begin position="22"/>
        <end position="522"/>
    </location>
</feature>
<dbReference type="AlphaFoldDB" id="A0A8X7XFE7"/>
<dbReference type="FunFam" id="2.60.40.10:FF:000638">
    <property type="entry name" value="von Willebrand factor A domain-containing 1"/>
    <property type="match status" value="1"/>
</dbReference>
<feature type="domain" description="VWFA" evidence="13">
    <location>
        <begin position="41"/>
        <end position="216"/>
    </location>
</feature>
<evidence type="ECO:0000256" key="9">
    <source>
        <dbReference type="ARBA" id="ARBA00023180"/>
    </source>
</evidence>
<dbReference type="PRINTS" id="PR00453">
    <property type="entry name" value="VWFADOMAIN"/>
</dbReference>
<evidence type="ECO:0000256" key="1">
    <source>
        <dbReference type="ARBA" id="ARBA00004302"/>
    </source>
</evidence>
<dbReference type="PANTHER" id="PTHR24020">
    <property type="entry name" value="COLLAGEN ALPHA"/>
    <property type="match status" value="1"/>
</dbReference>
<evidence type="ECO:0000256" key="12">
    <source>
        <dbReference type="SAM" id="SignalP"/>
    </source>
</evidence>
<evidence type="ECO:0000256" key="2">
    <source>
        <dbReference type="ARBA" id="ARBA00022525"/>
    </source>
</evidence>
<feature type="domain" description="Fibronectin type-III" evidence="14">
    <location>
        <begin position="221"/>
        <end position="312"/>
    </location>
</feature>
<evidence type="ECO:0000313" key="16">
    <source>
        <dbReference type="Proteomes" id="UP000886611"/>
    </source>
</evidence>
<dbReference type="InterPro" id="IPR002035">
    <property type="entry name" value="VWF_A"/>
</dbReference>
<evidence type="ECO:0000256" key="7">
    <source>
        <dbReference type="ARBA" id="ARBA00022869"/>
    </source>
</evidence>
<feature type="non-terminal residue" evidence="15">
    <location>
        <position position="522"/>
    </location>
</feature>
<evidence type="ECO:0000256" key="8">
    <source>
        <dbReference type="ARBA" id="ARBA00023157"/>
    </source>
</evidence>
<dbReference type="Gene3D" id="3.40.50.410">
    <property type="entry name" value="von Willebrand factor, type A domain"/>
    <property type="match status" value="1"/>
</dbReference>
<dbReference type="PANTHER" id="PTHR24020:SF77">
    <property type="entry name" value="VON WILLEBRAND FACTOR A DOMAIN-CONTAINING PROTEIN 1"/>
    <property type="match status" value="1"/>
</dbReference>
<comment type="caution">
    <text evidence="15">The sequence shown here is derived from an EMBL/GenBank/DDBJ whole genome shotgun (WGS) entry which is preliminary data.</text>
</comment>